<dbReference type="Pfam" id="PF01497">
    <property type="entry name" value="Peripla_BP_2"/>
    <property type="match status" value="1"/>
</dbReference>
<dbReference type="InterPro" id="IPR002491">
    <property type="entry name" value="ABC_transptr_periplasmic_BD"/>
</dbReference>
<keyword evidence="7" id="KW-1185">Reference proteome</keyword>
<evidence type="ECO:0000313" key="6">
    <source>
        <dbReference type="EMBL" id="SIS13994.1"/>
    </source>
</evidence>
<dbReference type="EMBL" id="FTNR01000013">
    <property type="protein sequence ID" value="SIS13994.1"/>
    <property type="molecule type" value="Genomic_DNA"/>
</dbReference>
<comment type="subcellular location">
    <subcellularLocation>
        <location evidence="1">Cell envelope</location>
    </subcellularLocation>
</comment>
<dbReference type="PANTHER" id="PTHR30532:SF1">
    <property type="entry name" value="IRON(3+)-HYDROXAMATE-BINDING PROTEIN FHUD"/>
    <property type="match status" value="1"/>
</dbReference>
<proteinExistence type="predicted"/>
<keyword evidence="3" id="KW-0732">Signal</keyword>
<dbReference type="Gene3D" id="3.40.50.1980">
    <property type="entry name" value="Nitrogenase molybdenum iron protein domain"/>
    <property type="match status" value="2"/>
</dbReference>
<gene>
    <name evidence="6" type="ORF">SAMN05421752_113117</name>
</gene>
<dbReference type="Proteomes" id="UP000185936">
    <property type="component" value="Unassembled WGS sequence"/>
</dbReference>
<evidence type="ECO:0000259" key="5">
    <source>
        <dbReference type="Pfam" id="PF01497"/>
    </source>
</evidence>
<dbReference type="AlphaFoldDB" id="A0A1N7GN32"/>
<protein>
    <submittedName>
        <fullName evidence="6">Iron complex transport system substrate-binding protein</fullName>
    </submittedName>
</protein>
<name>A0A1N7GN32_9EURY</name>
<accession>A0A1N7GN32</accession>
<evidence type="ECO:0000256" key="3">
    <source>
        <dbReference type="ARBA" id="ARBA00022729"/>
    </source>
</evidence>
<dbReference type="RefSeq" id="WP_076610270.1">
    <property type="nucleotide sequence ID" value="NZ_FTNR01000013.1"/>
</dbReference>
<evidence type="ECO:0000256" key="2">
    <source>
        <dbReference type="ARBA" id="ARBA00022448"/>
    </source>
</evidence>
<evidence type="ECO:0000256" key="4">
    <source>
        <dbReference type="SAM" id="MobiDB-lite"/>
    </source>
</evidence>
<reference evidence="7" key="1">
    <citation type="submission" date="2017-01" db="EMBL/GenBank/DDBJ databases">
        <authorList>
            <person name="Varghese N."/>
            <person name="Submissions S."/>
        </authorList>
    </citation>
    <scope>NUCLEOTIDE SEQUENCE [LARGE SCALE GENOMIC DNA]</scope>
    <source>
        <strain evidence="7">type strain: HArc-</strain>
    </source>
</reference>
<feature type="domain" description="Fe/B12 periplasmic-binding" evidence="5">
    <location>
        <begin position="182"/>
        <end position="342"/>
    </location>
</feature>
<sequence>MSDNDSSTVRHEAPTRREYVKYGGVVVTGGLLAGCTGGNNSPTPDPESETETTEQKGYDAAIEPYGRATFDRPPETYATIGGAWTDFGFAFASEPTAISNLAEYPTRYYEQLPGVSFDTDGIINLGPRQEYGKEQFYELDVDMFLMDRILVANYAGWDEGDFEEITENVAPFTGSYIRNEWNGEEIGLEFEFPYYTFLEAISLAGELFNDPERATAFRELHEDFVSLLKSAAPESNPSAGLLYSASTPADGQFMIADPTVDGVATRQYRLFGVENAFAGIDLTDGWKTDYEGMLEADPEYIFVDSTLSIDRETFEEQFVTPLEESAVGSELTAVTEGNIFRGGGRYQGPVISLFVSEILAKQLYPDLFGEFPTLIDIPQDEQLFDRQRVADIINGDI</sequence>
<dbReference type="STRING" id="308853.SAMN05421752_113117"/>
<keyword evidence="2" id="KW-0813">Transport</keyword>
<organism evidence="6 7">
    <name type="scientific">Natronorubrum thiooxidans</name>
    <dbReference type="NCBI Taxonomy" id="308853"/>
    <lineage>
        <taxon>Archaea</taxon>
        <taxon>Methanobacteriati</taxon>
        <taxon>Methanobacteriota</taxon>
        <taxon>Stenosarchaea group</taxon>
        <taxon>Halobacteria</taxon>
        <taxon>Halobacteriales</taxon>
        <taxon>Natrialbaceae</taxon>
        <taxon>Natronorubrum</taxon>
    </lineage>
</organism>
<feature type="region of interest" description="Disordered" evidence="4">
    <location>
        <begin position="33"/>
        <end position="59"/>
    </location>
</feature>
<evidence type="ECO:0000313" key="7">
    <source>
        <dbReference type="Proteomes" id="UP000185936"/>
    </source>
</evidence>
<dbReference type="OrthoDB" id="304381at2157"/>
<dbReference type="PANTHER" id="PTHR30532">
    <property type="entry name" value="IRON III DICITRATE-BINDING PERIPLASMIC PROTEIN"/>
    <property type="match status" value="1"/>
</dbReference>
<dbReference type="InterPro" id="IPR051313">
    <property type="entry name" value="Bact_iron-sidero_bind"/>
</dbReference>
<evidence type="ECO:0000256" key="1">
    <source>
        <dbReference type="ARBA" id="ARBA00004196"/>
    </source>
</evidence>
<dbReference type="SUPFAM" id="SSF53807">
    <property type="entry name" value="Helical backbone' metal receptor"/>
    <property type="match status" value="1"/>
</dbReference>